<evidence type="ECO:0000313" key="2">
    <source>
        <dbReference type="Proteomes" id="UP000815677"/>
    </source>
</evidence>
<reference evidence="1" key="1">
    <citation type="submission" date="2014-09" db="EMBL/GenBank/DDBJ databases">
        <title>Genome sequence of the luminous mushroom Mycena chlorophos for searching fungal bioluminescence genes.</title>
        <authorList>
            <person name="Tanaka Y."/>
            <person name="Kasuga D."/>
            <person name="Oba Y."/>
            <person name="Hase S."/>
            <person name="Sato K."/>
            <person name="Oba Y."/>
            <person name="Sakakibara Y."/>
        </authorList>
    </citation>
    <scope>NUCLEOTIDE SEQUENCE</scope>
</reference>
<protein>
    <submittedName>
        <fullName evidence="1">Uncharacterized protein</fullName>
    </submittedName>
</protein>
<evidence type="ECO:0000313" key="1">
    <source>
        <dbReference type="EMBL" id="GAT48783.1"/>
    </source>
</evidence>
<name>A0ABQ0LCG2_MYCCL</name>
<dbReference type="Proteomes" id="UP000815677">
    <property type="component" value="Unassembled WGS sequence"/>
</dbReference>
<organism evidence="1 2">
    <name type="scientific">Mycena chlorophos</name>
    <name type="common">Agaric fungus</name>
    <name type="synonym">Agaricus chlorophos</name>
    <dbReference type="NCBI Taxonomy" id="658473"/>
    <lineage>
        <taxon>Eukaryota</taxon>
        <taxon>Fungi</taxon>
        <taxon>Dikarya</taxon>
        <taxon>Basidiomycota</taxon>
        <taxon>Agaricomycotina</taxon>
        <taxon>Agaricomycetes</taxon>
        <taxon>Agaricomycetidae</taxon>
        <taxon>Agaricales</taxon>
        <taxon>Marasmiineae</taxon>
        <taxon>Mycenaceae</taxon>
        <taxon>Mycena</taxon>
    </lineage>
</organism>
<keyword evidence="2" id="KW-1185">Reference proteome</keyword>
<accession>A0ABQ0LCG2</accession>
<sequence length="142" mass="15441">MLCIPSISGSGEVILRVFAFRARMSSIGAVFPELVISQRPVLRYAFRLSFHRCLSASGQRDGRQGRILASSMRGIIGFAYSRSSSRAAFTTSAFRSVAFAKILAVATPSSGTESALPTRTRAGLSPMLTLCWYIQDVPRIMS</sequence>
<proteinExistence type="predicted"/>
<gene>
    <name evidence="1" type="ORF">MCHLO_06160</name>
</gene>
<dbReference type="EMBL" id="DF844939">
    <property type="protein sequence ID" value="GAT48783.1"/>
    <property type="molecule type" value="Genomic_DNA"/>
</dbReference>